<dbReference type="SUPFAM" id="SSF144284">
    <property type="entry name" value="Sec2 N-terminal region"/>
    <property type="match status" value="1"/>
</dbReference>
<dbReference type="PANTHER" id="PTHR14430:SF0">
    <property type="entry name" value="SEC2P DOMAIN-CONTAINING PROTEIN"/>
    <property type="match status" value="1"/>
</dbReference>
<evidence type="ECO:0000256" key="1">
    <source>
        <dbReference type="ARBA" id="ARBA00023054"/>
    </source>
</evidence>
<evidence type="ECO:0000313" key="5">
    <source>
        <dbReference type="EMBL" id="KAL0082885.1"/>
    </source>
</evidence>
<dbReference type="Pfam" id="PF06428">
    <property type="entry name" value="Sec2p"/>
    <property type="match status" value="1"/>
</dbReference>
<gene>
    <name evidence="5" type="ORF">J3Q64DRAFT_1850104</name>
</gene>
<dbReference type="InterPro" id="IPR009449">
    <property type="entry name" value="Sec2_N"/>
</dbReference>
<keyword evidence="1 2" id="KW-0175">Coiled coil</keyword>
<sequence length="600" mass="68139">MPANEQGRYTQHANNKSVTAKDIANLYSSLQSVINNVHNTKEPRHQDAVPPDLFLIPTSNRHTLQRCLTAPLPEISEDHNSNSKNKEISNDQSDCPCHHILVSEHSMYCALCDRVIPIVEQLQKEKEAGLRAIKELRDKIKLENDRAKQHEMTIRELSTAANDLSQSVQVKSQELTALRSDMAKLNEKYIGQVDKVIELQLAKDAVESELEELSRKLFEEANGMVANEKREKHKIEVAYEHLRKQLTETQERLSTEELQLNELRTMMSTMDEQKPQEEDKPRDQSNPDQRPLHDPDQRAVRDLAGLFPEKLAVEPSEEDSLMGVDPMLMDMFVEFVETADRVPLNKIHVVPFLKYSQREGVDSCLHFGPNSRLSVRKLNEAIVMNTCFIEETPAGYAAEQAERMTDVPLKISASKTMLWERLNGAEVATFRGCQACGREDPRVPLSYRFRVSYFDDWACIDRFCRDRLVAVCEFYVFVRNVRQGYYNSRSVQDLYHEMIRLRLQMFYASMGALSETLRQLGVTGDRIGKASAPKMNIPPPTQAPRDSSEVNKPLPEFVDNSSRSLSHDGEKDPGTVAGGECIEPERSTSAPAGNGRPVWA</sequence>
<evidence type="ECO:0000259" key="4">
    <source>
        <dbReference type="Pfam" id="PF06428"/>
    </source>
</evidence>
<dbReference type="Gene3D" id="6.10.140.910">
    <property type="match status" value="1"/>
</dbReference>
<dbReference type="Proteomes" id="UP001448207">
    <property type="component" value="Unassembled WGS sequence"/>
</dbReference>
<protein>
    <recommendedName>
        <fullName evidence="4">GDP/GTP exchange factor Sec2 N-terminal domain-containing protein</fullName>
    </recommendedName>
</protein>
<keyword evidence="6" id="KW-1185">Reference proteome</keyword>
<dbReference type="InterPro" id="IPR040351">
    <property type="entry name" value="RAB3IL/RAB3IP/Sec2"/>
</dbReference>
<evidence type="ECO:0000313" key="6">
    <source>
        <dbReference type="Proteomes" id="UP001448207"/>
    </source>
</evidence>
<dbReference type="Pfam" id="PF25555">
    <property type="entry name" value="RAB3A-like_C"/>
    <property type="match status" value="1"/>
</dbReference>
<feature type="region of interest" description="Disordered" evidence="3">
    <location>
        <begin position="528"/>
        <end position="600"/>
    </location>
</feature>
<dbReference type="CDD" id="cd21044">
    <property type="entry name" value="Rab11BD_RAB3IP_like"/>
    <property type="match status" value="1"/>
</dbReference>
<feature type="domain" description="GDP/GTP exchange factor Sec2 N-terminal" evidence="4">
    <location>
        <begin position="135"/>
        <end position="271"/>
    </location>
</feature>
<reference evidence="5 6" key="1">
    <citation type="submission" date="2024-04" db="EMBL/GenBank/DDBJ databases">
        <title>Symmetric and asymmetric DNA N6-adenine methylation regulates different biological responses in Mucorales.</title>
        <authorList>
            <consortium name="Lawrence Berkeley National Laboratory"/>
            <person name="Lax C."/>
            <person name="Mondo S.J."/>
            <person name="Osorio-Concepcion M."/>
            <person name="Muszewska A."/>
            <person name="Corrochano-Luque M."/>
            <person name="Gutierrez G."/>
            <person name="Riley R."/>
            <person name="Lipzen A."/>
            <person name="Guo J."/>
            <person name="Hundley H."/>
            <person name="Amirebrahimi M."/>
            <person name="Ng V."/>
            <person name="Lorenzo-Gutierrez D."/>
            <person name="Binder U."/>
            <person name="Yang J."/>
            <person name="Song Y."/>
            <person name="Canovas D."/>
            <person name="Navarro E."/>
            <person name="Freitag M."/>
            <person name="Gabaldon T."/>
            <person name="Grigoriev I.V."/>
            <person name="Corrochano L.M."/>
            <person name="Nicolas F.E."/>
            <person name="Garre V."/>
        </authorList>
    </citation>
    <scope>NUCLEOTIDE SEQUENCE [LARGE SCALE GENOMIC DNA]</scope>
    <source>
        <strain evidence="5 6">L51</strain>
    </source>
</reference>
<feature type="coiled-coil region" evidence="2">
    <location>
        <begin position="119"/>
        <end position="266"/>
    </location>
</feature>
<evidence type="ECO:0000256" key="2">
    <source>
        <dbReference type="SAM" id="Coils"/>
    </source>
</evidence>
<comment type="caution">
    <text evidence="5">The sequence shown here is derived from an EMBL/GenBank/DDBJ whole genome shotgun (WGS) entry which is preliminary data.</text>
</comment>
<feature type="region of interest" description="Disordered" evidence="3">
    <location>
        <begin position="269"/>
        <end position="296"/>
    </location>
</feature>
<dbReference type="PANTHER" id="PTHR14430">
    <property type="entry name" value="RABIN3-RELATED"/>
    <property type="match status" value="1"/>
</dbReference>
<accession>A0ABR3AVL9</accession>
<feature type="compositionally biased region" description="Basic and acidic residues" evidence="3">
    <location>
        <begin position="271"/>
        <end position="296"/>
    </location>
</feature>
<dbReference type="EMBL" id="JBCLYO010000014">
    <property type="protein sequence ID" value="KAL0082885.1"/>
    <property type="molecule type" value="Genomic_DNA"/>
</dbReference>
<proteinExistence type="predicted"/>
<evidence type="ECO:0000256" key="3">
    <source>
        <dbReference type="SAM" id="MobiDB-lite"/>
    </source>
</evidence>
<organism evidence="5 6">
    <name type="scientific">Phycomyces blakesleeanus</name>
    <dbReference type="NCBI Taxonomy" id="4837"/>
    <lineage>
        <taxon>Eukaryota</taxon>
        <taxon>Fungi</taxon>
        <taxon>Fungi incertae sedis</taxon>
        <taxon>Mucoromycota</taxon>
        <taxon>Mucoromycotina</taxon>
        <taxon>Mucoromycetes</taxon>
        <taxon>Mucorales</taxon>
        <taxon>Phycomycetaceae</taxon>
        <taxon>Phycomyces</taxon>
    </lineage>
</organism>
<name>A0ABR3AVL9_PHYBL</name>